<dbReference type="GO" id="GO:0004156">
    <property type="term" value="F:dihydropteroate synthase activity"/>
    <property type="evidence" value="ECO:0007669"/>
    <property type="project" value="UniProtKB-EC"/>
</dbReference>
<evidence type="ECO:0000256" key="10">
    <source>
        <dbReference type="ARBA" id="ARBA00022741"/>
    </source>
</evidence>
<gene>
    <name evidence="18" type="ORF">QCA50_013475</name>
    <name evidence="17" type="ORF">QCA50_019019</name>
</gene>
<evidence type="ECO:0000313" key="17">
    <source>
        <dbReference type="EMBL" id="KAK7678078.1"/>
    </source>
</evidence>
<accession>A0AAW0FKD3</accession>
<dbReference type="CDD" id="cd00739">
    <property type="entry name" value="DHPS"/>
    <property type="match status" value="1"/>
</dbReference>
<evidence type="ECO:0000259" key="16">
    <source>
        <dbReference type="PROSITE" id="PS50972"/>
    </source>
</evidence>
<evidence type="ECO:0000256" key="14">
    <source>
        <dbReference type="ARBA" id="ARBA00022909"/>
    </source>
</evidence>
<dbReference type="Proteomes" id="UP001385951">
    <property type="component" value="Unassembled WGS sequence"/>
</dbReference>
<dbReference type="Gene3D" id="3.20.20.20">
    <property type="entry name" value="Dihydropteroate synthase-like"/>
    <property type="match status" value="1"/>
</dbReference>
<dbReference type="PANTHER" id="PTHR20941">
    <property type="entry name" value="FOLATE SYNTHESIS PROTEINS"/>
    <property type="match status" value="1"/>
</dbReference>
<dbReference type="InterPro" id="IPR000550">
    <property type="entry name" value="Hppk"/>
</dbReference>
<comment type="catalytic activity">
    <reaction evidence="1">
        <text>(7,8-dihydropterin-6-yl)methyl diphosphate + 4-aminobenzoate = 7,8-dihydropteroate + diphosphate</text>
        <dbReference type="Rhea" id="RHEA:19949"/>
        <dbReference type="ChEBI" id="CHEBI:17836"/>
        <dbReference type="ChEBI" id="CHEBI:17839"/>
        <dbReference type="ChEBI" id="CHEBI:33019"/>
        <dbReference type="ChEBI" id="CHEBI:72950"/>
        <dbReference type="EC" id="2.5.1.15"/>
    </reaction>
</comment>
<protein>
    <recommendedName>
        <fullName evidence="16">Pterin-binding domain-containing protein</fullName>
    </recommendedName>
</protein>
<dbReference type="PROSITE" id="PS00794">
    <property type="entry name" value="HPPK"/>
    <property type="match status" value="1"/>
</dbReference>
<evidence type="ECO:0000256" key="3">
    <source>
        <dbReference type="ARBA" id="ARBA00001946"/>
    </source>
</evidence>
<dbReference type="Gene3D" id="3.30.1130.10">
    <property type="match status" value="2"/>
</dbReference>
<evidence type="ECO:0000256" key="1">
    <source>
        <dbReference type="ARBA" id="ARBA00000012"/>
    </source>
</evidence>
<evidence type="ECO:0000256" key="4">
    <source>
        <dbReference type="ARBA" id="ARBA00004763"/>
    </source>
</evidence>
<name>A0AAW0FKD3_9APHY</name>
<reference evidence="17 19" key="1">
    <citation type="submission" date="2022-09" db="EMBL/GenBank/DDBJ databases">
        <authorList>
            <person name="Palmer J.M."/>
        </authorList>
    </citation>
    <scope>NUCLEOTIDE SEQUENCE [LARGE SCALE GENOMIC DNA]</scope>
    <source>
        <strain evidence="17 19">DSM 7382</strain>
    </source>
</reference>
<dbReference type="InterPro" id="IPR043133">
    <property type="entry name" value="GTP-CH-I_C/QueF"/>
</dbReference>
<evidence type="ECO:0000256" key="15">
    <source>
        <dbReference type="ARBA" id="ARBA00023268"/>
    </source>
</evidence>
<comment type="catalytic activity">
    <reaction evidence="2">
        <text>6-hydroxymethyl-7,8-dihydropterin + ATP = (7,8-dihydropterin-6-yl)methyl diphosphate + AMP + H(+)</text>
        <dbReference type="Rhea" id="RHEA:11412"/>
        <dbReference type="ChEBI" id="CHEBI:15378"/>
        <dbReference type="ChEBI" id="CHEBI:30616"/>
        <dbReference type="ChEBI" id="CHEBI:44841"/>
        <dbReference type="ChEBI" id="CHEBI:72950"/>
        <dbReference type="ChEBI" id="CHEBI:456215"/>
        <dbReference type="EC" id="2.7.6.3"/>
    </reaction>
</comment>
<dbReference type="GO" id="GO:0046656">
    <property type="term" value="P:folic acid biosynthetic process"/>
    <property type="evidence" value="ECO:0007669"/>
    <property type="project" value="UniProtKB-KW"/>
</dbReference>
<dbReference type="InterPro" id="IPR006390">
    <property type="entry name" value="DHP_synth_dom"/>
</dbReference>
<dbReference type="SMART" id="SM00905">
    <property type="entry name" value="FolB"/>
    <property type="match status" value="1"/>
</dbReference>
<evidence type="ECO:0000256" key="7">
    <source>
        <dbReference type="ARBA" id="ARBA00009951"/>
    </source>
</evidence>
<dbReference type="SUPFAM" id="SSF51717">
    <property type="entry name" value="Dihydropteroate synthetase-like"/>
    <property type="match status" value="1"/>
</dbReference>
<keyword evidence="11" id="KW-0418">Kinase</keyword>
<organism evidence="17 19">
    <name type="scientific">Cerrena zonata</name>
    <dbReference type="NCBI Taxonomy" id="2478898"/>
    <lineage>
        <taxon>Eukaryota</taxon>
        <taxon>Fungi</taxon>
        <taxon>Dikarya</taxon>
        <taxon>Basidiomycota</taxon>
        <taxon>Agaricomycotina</taxon>
        <taxon>Agaricomycetes</taxon>
        <taxon>Polyporales</taxon>
        <taxon>Cerrenaceae</taxon>
        <taxon>Cerrena</taxon>
    </lineage>
</organism>
<keyword evidence="12" id="KW-0067">ATP-binding</keyword>
<dbReference type="GO" id="GO:0046872">
    <property type="term" value="F:metal ion binding"/>
    <property type="evidence" value="ECO:0007669"/>
    <property type="project" value="UniProtKB-KW"/>
</dbReference>
<keyword evidence="14" id="KW-0289">Folate biosynthesis</keyword>
<dbReference type="SUPFAM" id="SSF55620">
    <property type="entry name" value="Tetrahydrobiopterin biosynthesis enzymes-like"/>
    <property type="match status" value="2"/>
</dbReference>
<dbReference type="GO" id="GO:0005740">
    <property type="term" value="C:mitochondrial envelope"/>
    <property type="evidence" value="ECO:0007669"/>
    <property type="project" value="TreeGrafter"/>
</dbReference>
<dbReference type="NCBIfam" id="TIGR01498">
    <property type="entry name" value="folK"/>
    <property type="match status" value="1"/>
</dbReference>
<dbReference type="NCBIfam" id="TIGR01496">
    <property type="entry name" value="DHPS"/>
    <property type="match status" value="1"/>
</dbReference>
<comment type="pathway">
    <text evidence="5">Cofactor biosynthesis; tetrahydrofolate biosynthesis; 2-amino-4-hydroxy-6-hydroxymethyl-7,8-dihydropteridine diphosphate from 7,8-dihydroneopterin triphosphate: step 4/4.</text>
</comment>
<dbReference type="InterPro" id="IPR006157">
    <property type="entry name" value="FolB_dom"/>
</dbReference>
<dbReference type="InterPro" id="IPR035907">
    <property type="entry name" value="Hppk_sf"/>
</dbReference>
<dbReference type="GO" id="GO:0005524">
    <property type="term" value="F:ATP binding"/>
    <property type="evidence" value="ECO:0007669"/>
    <property type="project" value="UniProtKB-KW"/>
</dbReference>
<dbReference type="Gene3D" id="3.30.70.560">
    <property type="entry name" value="7,8-Dihydro-6-hydroxymethylpterin-pyrophosphokinase HPPK"/>
    <property type="match status" value="1"/>
</dbReference>
<keyword evidence="19" id="KW-1185">Reference proteome</keyword>
<dbReference type="AlphaFoldDB" id="A0AAW0FKD3"/>
<comment type="cofactor">
    <cofactor evidence="3">
        <name>Mg(2+)</name>
        <dbReference type="ChEBI" id="CHEBI:18420"/>
    </cofactor>
</comment>
<dbReference type="Pfam" id="PF01288">
    <property type="entry name" value="HPPK"/>
    <property type="match status" value="1"/>
</dbReference>
<dbReference type="InterPro" id="IPR011005">
    <property type="entry name" value="Dihydropteroate_synth-like_sf"/>
</dbReference>
<dbReference type="PROSITE" id="PS50972">
    <property type="entry name" value="PTERIN_BINDING"/>
    <property type="match status" value="1"/>
</dbReference>
<keyword evidence="15" id="KW-0511">Multifunctional enzyme</keyword>
<comment type="pathway">
    <text evidence="4">Cofactor biosynthesis; tetrahydrofolate biosynthesis; 7,8-dihydrofolate from 2-amino-4-hydroxy-6-hydroxymethyl-7,8-dihydropteridine diphosphate and 4-aminobenzoate: step 1/2.</text>
</comment>
<dbReference type="Pfam" id="PF00809">
    <property type="entry name" value="Pterin_bind"/>
    <property type="match status" value="1"/>
</dbReference>
<dbReference type="EMBL" id="JASBNA010000030">
    <property type="protein sequence ID" value="KAK7683637.1"/>
    <property type="molecule type" value="Genomic_DNA"/>
</dbReference>
<proteinExistence type="inferred from homology"/>
<comment type="similarity">
    <text evidence="6">In the N-terminal section; belongs to the DHNA family.</text>
</comment>
<dbReference type="InterPro" id="IPR045031">
    <property type="entry name" value="DHP_synth-like"/>
</dbReference>
<dbReference type="PANTHER" id="PTHR20941:SF1">
    <property type="entry name" value="FOLIC ACID SYNTHESIS PROTEIN FOL1"/>
    <property type="match status" value="1"/>
</dbReference>
<dbReference type="PROSITE" id="PS00793">
    <property type="entry name" value="DHPS_2"/>
    <property type="match status" value="1"/>
</dbReference>
<feature type="domain" description="Pterin-binding" evidence="16">
    <location>
        <begin position="521"/>
        <end position="830"/>
    </location>
</feature>
<dbReference type="SUPFAM" id="SSF55083">
    <property type="entry name" value="6-hydroxymethyl-7,8-dihydropterin pyrophosphokinase, HPPK"/>
    <property type="match status" value="1"/>
</dbReference>
<dbReference type="EMBL" id="JASBNA010000078">
    <property type="protein sequence ID" value="KAK7678078.1"/>
    <property type="molecule type" value="Genomic_DNA"/>
</dbReference>
<evidence type="ECO:0000313" key="18">
    <source>
        <dbReference type="EMBL" id="KAK7683637.1"/>
    </source>
</evidence>
<evidence type="ECO:0000256" key="5">
    <source>
        <dbReference type="ARBA" id="ARBA00005051"/>
    </source>
</evidence>
<evidence type="ECO:0000256" key="11">
    <source>
        <dbReference type="ARBA" id="ARBA00022777"/>
    </source>
</evidence>
<evidence type="ECO:0000256" key="8">
    <source>
        <dbReference type="ARBA" id="ARBA00022679"/>
    </source>
</evidence>
<keyword evidence="9" id="KW-0479">Metal-binding</keyword>
<dbReference type="GO" id="GO:0003848">
    <property type="term" value="F:2-amino-4-hydroxy-6-hydroxymethyldihydropteridine diphosphokinase activity"/>
    <property type="evidence" value="ECO:0007669"/>
    <property type="project" value="UniProtKB-EC"/>
</dbReference>
<comment type="similarity">
    <text evidence="7">In the C-terminal section; belongs to the DHPS family.</text>
</comment>
<dbReference type="CDD" id="cd00483">
    <property type="entry name" value="HPPK"/>
    <property type="match status" value="1"/>
</dbReference>
<dbReference type="GO" id="GO:0046654">
    <property type="term" value="P:tetrahydrofolate biosynthetic process"/>
    <property type="evidence" value="ECO:0007669"/>
    <property type="project" value="TreeGrafter"/>
</dbReference>
<keyword evidence="8" id="KW-0808">Transferase</keyword>
<comment type="caution">
    <text evidence="17">The sequence shown here is derived from an EMBL/GenBank/DDBJ whole genome shotgun (WGS) entry which is preliminary data.</text>
</comment>
<evidence type="ECO:0000256" key="6">
    <source>
        <dbReference type="ARBA" id="ARBA00009640"/>
    </source>
</evidence>
<evidence type="ECO:0000313" key="19">
    <source>
        <dbReference type="Proteomes" id="UP001385951"/>
    </source>
</evidence>
<evidence type="ECO:0000256" key="12">
    <source>
        <dbReference type="ARBA" id="ARBA00022840"/>
    </source>
</evidence>
<dbReference type="InterPro" id="IPR000489">
    <property type="entry name" value="Pterin-binding_dom"/>
</dbReference>
<dbReference type="GO" id="GO:0004150">
    <property type="term" value="F:dihydroneopterin aldolase activity"/>
    <property type="evidence" value="ECO:0007669"/>
    <property type="project" value="InterPro"/>
</dbReference>
<keyword evidence="13" id="KW-0460">Magnesium</keyword>
<evidence type="ECO:0000256" key="9">
    <source>
        <dbReference type="ARBA" id="ARBA00022723"/>
    </source>
</evidence>
<keyword evidence="10" id="KW-0547">Nucleotide-binding</keyword>
<dbReference type="Pfam" id="PF02152">
    <property type="entry name" value="FolB"/>
    <property type="match status" value="2"/>
</dbReference>
<evidence type="ECO:0000256" key="13">
    <source>
        <dbReference type="ARBA" id="ARBA00022842"/>
    </source>
</evidence>
<evidence type="ECO:0000256" key="2">
    <source>
        <dbReference type="ARBA" id="ARBA00000198"/>
    </source>
</evidence>
<sequence>MGSSAPGTDVIRIKNLHQMASFTDGAQWESPSAKVQPVNITLEIKHDIARTAETDDLTHSINYSSVSKTISTSCQVTDFDSLESLFDYARDRTFEEHDDVHHIHLEIQRPRGLLYPATTAIQAEARRSADAPSVEQLSISNLEIRTIIGINDCEREETQLVRFDLIFHRRSRPTSVFPFRNLERSIRNDVTKSSYLTLEALASHVARLSLEFLQDHCDSVTVKASKYSALVCAEGPEVEITRSLKDGSLAPHYSGGIVYKTPVVTTLNSVEPPPTASATATATGLSTSDESKHLAALAIGSNLGDSFYNIELALRLLETPGVHYNRLPEGANITIVDTSFMYETEPMYVTDQPKFVNCACLIETTLSPLELLNLLKQIESIVGRVASFRNGPRAIDLDILLFDSKILDTRPLDERVSDDLEGHLVIPHPKMLEREFVLRPLNDMIPDCIHPVAKLKVQDLLSDVVSKQTEPQVMHKVSPFPQYPLGQVSKKVDPQLPNLPAVPSTSKCWTFPISPSSPRKTYIMGTLNVTPDSFSDGRINNTITAGLSYAQSAIQGGAHIIDIGGYSTRPGAAFVSAEEEMSRVVPMVQAIRSYQSDGSGVEVRQTLLSVDTFRWEVAEEAVHAGANCINDVCAFSGPEYPVGESGKKHLLKIRQVARDLAVPVILMHSRGEASSNKDYTAYNYAADSRGRGAVVEAVKVELGEKVDTIVKGKGGLRRWLVIVDPGIGFSKTVDGNLELLRNASSITEDFTRKDGARNALCGYPQLIGTSRKSFLGTLLHQADSSSSYAGRETAPAERGWATAAAVSCAVQQRAAVVRVHDVLEMGDAVRISDALWG</sequence>
<dbReference type="GO" id="GO:0016301">
    <property type="term" value="F:kinase activity"/>
    <property type="evidence" value="ECO:0007669"/>
    <property type="project" value="UniProtKB-KW"/>
</dbReference>